<comment type="caution">
    <text evidence="1">The sequence shown here is derived from an EMBL/GenBank/DDBJ whole genome shotgun (WGS) entry which is preliminary data.</text>
</comment>
<dbReference type="InterPro" id="IPR007767">
    <property type="entry name" value="DUF684"/>
</dbReference>
<feature type="non-terminal residue" evidence="1">
    <location>
        <position position="1"/>
    </location>
</feature>
<reference evidence="1" key="1">
    <citation type="submission" date="2023-10" db="EMBL/GenBank/DDBJ databases">
        <title>Genome assembly of Pristionchus species.</title>
        <authorList>
            <person name="Yoshida K."/>
            <person name="Sommer R.J."/>
        </authorList>
    </citation>
    <scope>NUCLEOTIDE SEQUENCE</scope>
    <source>
        <strain evidence="1">RS5133</strain>
    </source>
</reference>
<dbReference type="Pfam" id="PF05075">
    <property type="entry name" value="DUF684"/>
    <property type="match status" value="1"/>
</dbReference>
<dbReference type="PANTHER" id="PTHR31464">
    <property type="entry name" value="PROTEIN CBG01266"/>
    <property type="match status" value="1"/>
</dbReference>
<gene>
    <name evidence="1" type="ORF">PFISCL1PPCAC_4280</name>
</gene>
<name>A0AAV5V3L6_9BILA</name>
<accession>A0AAV5V3L6</accession>
<dbReference type="Proteomes" id="UP001432322">
    <property type="component" value="Unassembled WGS sequence"/>
</dbReference>
<dbReference type="EMBL" id="BTSY01000002">
    <property type="protein sequence ID" value="GMT12983.1"/>
    <property type="molecule type" value="Genomic_DNA"/>
</dbReference>
<proteinExistence type="predicted"/>
<dbReference type="AlphaFoldDB" id="A0AAV5V3L6"/>
<dbReference type="PANTHER" id="PTHR31464:SF7">
    <property type="entry name" value="DUF4781 DOMAIN-CONTAINING PROTEIN"/>
    <property type="match status" value="1"/>
</dbReference>
<protein>
    <submittedName>
        <fullName evidence="1">Uncharacterized protein</fullName>
    </submittedName>
</protein>
<organism evidence="1 2">
    <name type="scientific">Pristionchus fissidentatus</name>
    <dbReference type="NCBI Taxonomy" id="1538716"/>
    <lineage>
        <taxon>Eukaryota</taxon>
        <taxon>Metazoa</taxon>
        <taxon>Ecdysozoa</taxon>
        <taxon>Nematoda</taxon>
        <taxon>Chromadorea</taxon>
        <taxon>Rhabditida</taxon>
        <taxon>Rhabditina</taxon>
        <taxon>Diplogasteromorpha</taxon>
        <taxon>Diplogasteroidea</taxon>
        <taxon>Neodiplogasteridae</taxon>
        <taxon>Pristionchus</taxon>
    </lineage>
</organism>
<feature type="non-terminal residue" evidence="1">
    <location>
        <position position="122"/>
    </location>
</feature>
<evidence type="ECO:0000313" key="2">
    <source>
        <dbReference type="Proteomes" id="UP001432322"/>
    </source>
</evidence>
<evidence type="ECO:0000313" key="1">
    <source>
        <dbReference type="EMBL" id="GMT12983.1"/>
    </source>
</evidence>
<sequence>KLSSQISDNNYNLRLLIVQHEFIRNVIIKADVLNALMIEVLKYRTPESIQSFKDEYQATKPHSLVLNVYNRLGYDATNPLLAAMDADPLRTRKTFDTWKKTINNLLGMLIISQKFYKGLNGE</sequence>
<keyword evidence="2" id="KW-1185">Reference proteome</keyword>